<dbReference type="Gramene" id="TVU11347">
    <property type="protein sequence ID" value="TVU11347"/>
    <property type="gene ID" value="EJB05_44929"/>
</dbReference>
<evidence type="ECO:0000256" key="1">
    <source>
        <dbReference type="ARBA" id="ARBA00007692"/>
    </source>
</evidence>
<keyword evidence="2" id="KW-0806">Transcription termination</keyword>
<organism evidence="4 5">
    <name type="scientific">Eragrostis curvula</name>
    <name type="common">weeping love grass</name>
    <dbReference type="NCBI Taxonomy" id="38414"/>
    <lineage>
        <taxon>Eukaryota</taxon>
        <taxon>Viridiplantae</taxon>
        <taxon>Streptophyta</taxon>
        <taxon>Embryophyta</taxon>
        <taxon>Tracheophyta</taxon>
        <taxon>Spermatophyta</taxon>
        <taxon>Magnoliopsida</taxon>
        <taxon>Liliopsida</taxon>
        <taxon>Poales</taxon>
        <taxon>Poaceae</taxon>
        <taxon>PACMAD clade</taxon>
        <taxon>Chloridoideae</taxon>
        <taxon>Eragrostideae</taxon>
        <taxon>Eragrostidinae</taxon>
        <taxon>Eragrostis</taxon>
    </lineage>
</organism>
<dbReference type="Gene3D" id="1.25.70.10">
    <property type="entry name" value="Transcription termination factor 3, mitochondrial"/>
    <property type="match status" value="1"/>
</dbReference>
<dbReference type="GO" id="GO:0006353">
    <property type="term" value="P:DNA-templated transcription termination"/>
    <property type="evidence" value="ECO:0007669"/>
    <property type="project" value="UniProtKB-KW"/>
</dbReference>
<evidence type="ECO:0000313" key="5">
    <source>
        <dbReference type="Proteomes" id="UP000324897"/>
    </source>
</evidence>
<dbReference type="GO" id="GO:0003676">
    <property type="term" value="F:nucleic acid binding"/>
    <property type="evidence" value="ECO:0007669"/>
    <property type="project" value="InterPro"/>
</dbReference>
<proteinExistence type="inferred from homology"/>
<name>A0A5J9TJH9_9POAL</name>
<dbReference type="Proteomes" id="UP000324897">
    <property type="component" value="Chromosome 3"/>
</dbReference>
<keyword evidence="5" id="KW-1185">Reference proteome</keyword>
<evidence type="ECO:0000313" key="4">
    <source>
        <dbReference type="EMBL" id="TVU11347.1"/>
    </source>
</evidence>
<dbReference type="SMART" id="SM00733">
    <property type="entry name" value="Mterf"/>
    <property type="match status" value="6"/>
</dbReference>
<dbReference type="PANTHER" id="PTHR13068">
    <property type="entry name" value="CGI-12 PROTEIN-RELATED"/>
    <property type="match status" value="1"/>
</dbReference>
<gene>
    <name evidence="4" type="ORF">EJB05_44929</name>
</gene>
<feature type="non-terminal residue" evidence="4">
    <location>
        <position position="1"/>
    </location>
</feature>
<comment type="similarity">
    <text evidence="1">Belongs to the mTERF family.</text>
</comment>
<keyword evidence="2" id="KW-0804">Transcription</keyword>
<dbReference type="PANTHER" id="PTHR13068:SF83">
    <property type="entry name" value="OS06G0224500 PROTEIN"/>
    <property type="match status" value="1"/>
</dbReference>
<dbReference type="AlphaFoldDB" id="A0A5J9TJH9"/>
<reference evidence="4 5" key="1">
    <citation type="journal article" date="2019" name="Sci. Rep.">
        <title>A high-quality genome of Eragrostis curvula grass provides insights into Poaceae evolution and supports new strategies to enhance forage quality.</title>
        <authorList>
            <person name="Carballo J."/>
            <person name="Santos B.A.C.M."/>
            <person name="Zappacosta D."/>
            <person name="Garbus I."/>
            <person name="Selva J.P."/>
            <person name="Gallo C.A."/>
            <person name="Diaz A."/>
            <person name="Albertini E."/>
            <person name="Caccamo M."/>
            <person name="Echenique V."/>
        </authorList>
    </citation>
    <scope>NUCLEOTIDE SEQUENCE [LARGE SCALE GENOMIC DNA]</scope>
    <source>
        <strain evidence="5">cv. Victoria</strain>
        <tissue evidence="4">Leaf</tissue>
    </source>
</reference>
<sequence length="393" mass="43863">MALHRFRVRTLSLILRSQPSSSASHDPPVVSLNRLLSSTATTAPSAPPPRSFAVEDYLVSRCGLTPAQALKAAKKIPHLSSRSNPDAVLAFLGGTLGVPAADIAAAVVTDPRFLSADVERTMVPRISDLYNLGLSRDEVARLVPFGPCFFHSTFLGRNLEFWLNELGSFDKLLRAVRMNSALLNIDPDKATEPNMALLRQCGLNASDLLASNIYAPRLFTMNPERLREAVERVEELGVQRGARMFPRALVLISLRSKEAYARRVRFLQKFGFSHDEVREILRKAPFVLSLSDQKIQGNVVFLMKDVGLDVPYIARRPVLLLYSVERRLLPRHWLLKSLKEKGLLIFEFDFYGIASKGEKLFLEKFVLPYKDLVPGLAEDYASKCSGRAVDIVS</sequence>
<keyword evidence="2" id="KW-0805">Transcription regulation</keyword>
<dbReference type="Pfam" id="PF02536">
    <property type="entry name" value="mTERF"/>
    <property type="match status" value="1"/>
</dbReference>
<accession>A0A5J9TJH9</accession>
<dbReference type="OrthoDB" id="1900587at2759"/>
<keyword evidence="3" id="KW-0809">Transit peptide</keyword>
<dbReference type="InterPro" id="IPR038538">
    <property type="entry name" value="MTERF_sf"/>
</dbReference>
<protein>
    <submittedName>
        <fullName evidence="4">Uncharacterized protein</fullName>
    </submittedName>
</protein>
<evidence type="ECO:0000256" key="3">
    <source>
        <dbReference type="ARBA" id="ARBA00022946"/>
    </source>
</evidence>
<dbReference type="EMBL" id="RWGY01000039">
    <property type="protein sequence ID" value="TVU11347.1"/>
    <property type="molecule type" value="Genomic_DNA"/>
</dbReference>
<dbReference type="InterPro" id="IPR003690">
    <property type="entry name" value="MTERF"/>
</dbReference>
<evidence type="ECO:0000256" key="2">
    <source>
        <dbReference type="ARBA" id="ARBA00022472"/>
    </source>
</evidence>
<comment type="caution">
    <text evidence="4">The sequence shown here is derived from an EMBL/GenBank/DDBJ whole genome shotgun (WGS) entry which is preliminary data.</text>
</comment>
<dbReference type="FunFam" id="1.25.70.10:FF:000001">
    <property type="entry name" value="Mitochondrial transcription termination factor-like"/>
    <property type="match status" value="1"/>
</dbReference>